<dbReference type="SUPFAM" id="SSF52540">
    <property type="entry name" value="P-loop containing nucleoside triphosphate hydrolases"/>
    <property type="match status" value="1"/>
</dbReference>
<sequence>MIYLDGQPFTEVDVAGDGNCLFRALSVGLSHHPEAHRYLRNETTDYVAAHWLEYEAIRHEEYLTVEEYVAAMKLDGVYGGYVETLAAAELFNVRIKVFQRPDIFVADLRPELMDTIYLYFNARSKHYTALLPAADTSTDNSDKSSEVDLEYSESSSESGSDMTYDGRFDRNVGRSDNDAGVDDDQLSGPVPPIAYNTVLSMAIPRANYGRRTRWTESVVTINGVLTLRAPAYPSLGDDGLPCQSGQLFFVDVSEESLLRRAGNSTDPGLRFHVLEILERYLRRYNDLVRTFVLAGDVQRQMEAEAVEGEVVRRVALVVNPHKQAFRVTDRTIFQEDENALRPAGSEAVAAVFVGGRPEYRYDMVYYPRNVREGGDVPYVSINESSPMLDSLMYPLIHLHAEDSWTQVLVERRRNTRPRREVGTGTHCGTLRQYYSARLMVHRGSDGGHGVLMRCRGLYQQWLCDAAVKIMDANLRYAETHQDELQVCMYDSLKRFVNSEAERLGRQPGRIVILPPSEQKSERQQYANYMDSVCIASKYGAPDLFMTMTANPRWPEIVACAASRGLADHEFMHMPDVVVRAYLGRVNALMHDVVNQSWRAIDTGVLDWDEILHCRDMRLVGPYEACFRIFGLPFAILSHSVQTLPIHLPDKQYVYYRGDPLSAAQRIPNSKLLAWFALNAESESARVLLYAEVVTAYKWEDGKWKVKGPNNCLGRLMHVSPSKRNLELFHLRLIILNVRGATHWDDLLTVDGTRYTKFQDASIAFGISSGDEGRDYDNAMNEVVRHATPWQLRRFFATLIYACDLRNTAELWEKHRDAMAAHSALRGRNVRRSDIVRAREEIISLVMDANSAFDRESLEEMLPIDSDEDEPMGEGLDGEANNPPSSDVPMSDTPSWPLTEEQQTVFDAIMDAVRVPDSQVINHRGFAVMAPAGCGKTVLFSKLLATCRADGMPAIACAVTAIAALLFVDGETCHKTFGIPIRGRTSGEERSFLENSSEEAEKLRKARLILIDEVYMLSAEQAILIDELLRMVMGKPNLLFGGKCVVFGGDMAQVLPVIRGLSPRAVAEHTVRAWVHWPQLRKFSLTRNMRAQSDPEFAAWLEKVRDGSANINGTDAIVVPQNMLVSVLNAQRGDKRSAETRLTEALVQKVFGDLSEERCRCGVIVSPTNDAVIAVNDCIVAQIRFGR</sequence>
<dbReference type="PROSITE" id="PS50802">
    <property type="entry name" value="OTU"/>
    <property type="match status" value="1"/>
</dbReference>
<feature type="region of interest" description="Disordered" evidence="2">
    <location>
        <begin position="134"/>
        <end position="187"/>
    </location>
</feature>
<dbReference type="Gene3D" id="3.40.50.300">
    <property type="entry name" value="P-loop containing nucleotide triphosphate hydrolases"/>
    <property type="match status" value="1"/>
</dbReference>
<dbReference type="Pfam" id="PF02338">
    <property type="entry name" value="OTU"/>
    <property type="match status" value="1"/>
</dbReference>
<dbReference type="InterPro" id="IPR025476">
    <property type="entry name" value="Helitron_helicase-like"/>
</dbReference>
<evidence type="ECO:0000256" key="2">
    <source>
        <dbReference type="SAM" id="MobiDB-lite"/>
    </source>
</evidence>
<keyword evidence="1" id="KW-0233">DNA recombination</keyword>
<dbReference type="GO" id="GO:0000723">
    <property type="term" value="P:telomere maintenance"/>
    <property type="evidence" value="ECO:0007669"/>
    <property type="project" value="InterPro"/>
</dbReference>
<keyword evidence="1" id="KW-0547">Nucleotide-binding</keyword>
<gene>
    <name evidence="4" type="ORF">KUF71_021343</name>
</gene>
<accession>A0AAE1GYS4</accession>
<dbReference type="Gene3D" id="3.90.70.80">
    <property type="match status" value="1"/>
</dbReference>
<reference evidence="4" key="1">
    <citation type="submission" date="2021-07" db="EMBL/GenBank/DDBJ databases">
        <authorList>
            <person name="Catto M.A."/>
            <person name="Jacobson A."/>
            <person name="Kennedy G."/>
            <person name="Labadie P."/>
            <person name="Hunt B.G."/>
            <person name="Srinivasan R."/>
        </authorList>
    </citation>
    <scope>NUCLEOTIDE SEQUENCE</scope>
    <source>
        <strain evidence="4">PL_HMW_Pooled</strain>
        <tissue evidence="4">Head</tissue>
    </source>
</reference>
<feature type="domain" description="OTU" evidence="3">
    <location>
        <begin position="9"/>
        <end position="133"/>
    </location>
</feature>
<dbReference type="EC" id="5.6.2.3" evidence="1"/>
<dbReference type="AlphaFoldDB" id="A0AAE1GYS4"/>
<dbReference type="PANTHER" id="PTHR10492">
    <property type="match status" value="1"/>
</dbReference>
<dbReference type="InterPro" id="IPR010285">
    <property type="entry name" value="DNA_helicase_pif1-like_DEAD"/>
</dbReference>
<dbReference type="GO" id="GO:0016787">
    <property type="term" value="F:hydrolase activity"/>
    <property type="evidence" value="ECO:0007669"/>
    <property type="project" value="UniProtKB-KW"/>
</dbReference>
<evidence type="ECO:0000313" key="5">
    <source>
        <dbReference type="Proteomes" id="UP001219518"/>
    </source>
</evidence>
<protein>
    <recommendedName>
        <fullName evidence="1">ATP-dependent DNA helicase</fullName>
        <ecNumber evidence="1">5.6.2.3</ecNumber>
    </recommendedName>
</protein>
<keyword evidence="1" id="KW-0067">ATP-binding</keyword>
<name>A0AAE1GYS4_9NEOP</name>
<proteinExistence type="inferred from homology"/>
<dbReference type="GO" id="GO:0006310">
    <property type="term" value="P:DNA recombination"/>
    <property type="evidence" value="ECO:0007669"/>
    <property type="project" value="UniProtKB-KW"/>
</dbReference>
<organism evidence="4 5">
    <name type="scientific">Frankliniella fusca</name>
    <dbReference type="NCBI Taxonomy" id="407009"/>
    <lineage>
        <taxon>Eukaryota</taxon>
        <taxon>Metazoa</taxon>
        <taxon>Ecdysozoa</taxon>
        <taxon>Arthropoda</taxon>
        <taxon>Hexapoda</taxon>
        <taxon>Insecta</taxon>
        <taxon>Pterygota</taxon>
        <taxon>Neoptera</taxon>
        <taxon>Paraneoptera</taxon>
        <taxon>Thysanoptera</taxon>
        <taxon>Terebrantia</taxon>
        <taxon>Thripoidea</taxon>
        <taxon>Thripidae</taxon>
        <taxon>Frankliniella</taxon>
    </lineage>
</organism>
<dbReference type="GO" id="GO:0006281">
    <property type="term" value="P:DNA repair"/>
    <property type="evidence" value="ECO:0007669"/>
    <property type="project" value="UniProtKB-KW"/>
</dbReference>
<keyword evidence="1" id="KW-0234">DNA repair</keyword>
<keyword evidence="5" id="KW-1185">Reference proteome</keyword>
<dbReference type="Pfam" id="PF05970">
    <property type="entry name" value="PIF1"/>
    <property type="match status" value="1"/>
</dbReference>
<dbReference type="InterPro" id="IPR003323">
    <property type="entry name" value="OTU_dom"/>
</dbReference>
<dbReference type="GO" id="GO:0043139">
    <property type="term" value="F:5'-3' DNA helicase activity"/>
    <property type="evidence" value="ECO:0007669"/>
    <property type="project" value="UniProtKB-EC"/>
</dbReference>
<dbReference type="CDD" id="cd22744">
    <property type="entry name" value="OTU"/>
    <property type="match status" value="1"/>
</dbReference>
<dbReference type="EMBL" id="JAHWGI010000284">
    <property type="protein sequence ID" value="KAK3911682.1"/>
    <property type="molecule type" value="Genomic_DNA"/>
</dbReference>
<dbReference type="InterPro" id="IPR027417">
    <property type="entry name" value="P-loop_NTPase"/>
</dbReference>
<evidence type="ECO:0000313" key="4">
    <source>
        <dbReference type="EMBL" id="KAK3911682.1"/>
    </source>
</evidence>
<comment type="cofactor">
    <cofactor evidence="1">
        <name>Mg(2+)</name>
        <dbReference type="ChEBI" id="CHEBI:18420"/>
    </cofactor>
</comment>
<comment type="similarity">
    <text evidence="1">Belongs to the helicase family.</text>
</comment>
<dbReference type="SUPFAM" id="SSF54001">
    <property type="entry name" value="Cysteine proteinases"/>
    <property type="match status" value="1"/>
</dbReference>
<keyword evidence="1 4" id="KW-0347">Helicase</keyword>
<reference evidence="4" key="2">
    <citation type="journal article" date="2023" name="BMC Genomics">
        <title>Pest status, molecular evolution, and epigenetic factors derived from the genome assembly of Frankliniella fusca, a thysanopteran phytovirus vector.</title>
        <authorList>
            <person name="Catto M.A."/>
            <person name="Labadie P.E."/>
            <person name="Jacobson A.L."/>
            <person name="Kennedy G.G."/>
            <person name="Srinivasan R."/>
            <person name="Hunt B.G."/>
        </authorList>
    </citation>
    <scope>NUCLEOTIDE SEQUENCE</scope>
    <source>
        <strain evidence="4">PL_HMW_Pooled</strain>
    </source>
</reference>
<comment type="catalytic activity">
    <reaction evidence="1">
        <text>ATP + H2O = ADP + phosphate + H(+)</text>
        <dbReference type="Rhea" id="RHEA:13065"/>
        <dbReference type="ChEBI" id="CHEBI:15377"/>
        <dbReference type="ChEBI" id="CHEBI:15378"/>
        <dbReference type="ChEBI" id="CHEBI:30616"/>
        <dbReference type="ChEBI" id="CHEBI:43474"/>
        <dbReference type="ChEBI" id="CHEBI:456216"/>
        <dbReference type="EC" id="5.6.2.3"/>
    </reaction>
</comment>
<feature type="region of interest" description="Disordered" evidence="2">
    <location>
        <begin position="864"/>
        <end position="895"/>
    </location>
</feature>
<dbReference type="GO" id="GO:0005524">
    <property type="term" value="F:ATP binding"/>
    <property type="evidence" value="ECO:0007669"/>
    <property type="project" value="UniProtKB-KW"/>
</dbReference>
<keyword evidence="1" id="KW-0378">Hydrolase</keyword>
<dbReference type="Proteomes" id="UP001219518">
    <property type="component" value="Unassembled WGS sequence"/>
</dbReference>
<evidence type="ECO:0000259" key="3">
    <source>
        <dbReference type="PROSITE" id="PS50802"/>
    </source>
</evidence>
<dbReference type="PANTHER" id="PTHR10492:SF102">
    <property type="entry name" value="ATP-DEPENDENT DNA HELICASE"/>
    <property type="match status" value="1"/>
</dbReference>
<keyword evidence="1" id="KW-0227">DNA damage</keyword>
<dbReference type="Pfam" id="PF14214">
    <property type="entry name" value="Helitron_like_N"/>
    <property type="match status" value="1"/>
</dbReference>
<comment type="caution">
    <text evidence="4">The sequence shown here is derived from an EMBL/GenBank/DDBJ whole genome shotgun (WGS) entry which is preliminary data.</text>
</comment>
<evidence type="ECO:0000256" key="1">
    <source>
        <dbReference type="RuleBase" id="RU363044"/>
    </source>
</evidence>
<dbReference type="InterPro" id="IPR038765">
    <property type="entry name" value="Papain-like_cys_pep_sf"/>
</dbReference>
<feature type="compositionally biased region" description="Basic and acidic residues" evidence="2">
    <location>
        <begin position="164"/>
        <end position="177"/>
    </location>
</feature>